<dbReference type="GO" id="GO:0032511">
    <property type="term" value="P:late endosome to vacuole transport via multivesicular body sorting pathway"/>
    <property type="evidence" value="ECO:0007669"/>
    <property type="project" value="TreeGrafter"/>
</dbReference>
<dbReference type="InterPro" id="IPR005024">
    <property type="entry name" value="Snf7_fam"/>
</dbReference>
<dbReference type="Pfam" id="PF25880">
    <property type="entry name" value="WHD_CHMP7_1st"/>
    <property type="match status" value="1"/>
</dbReference>
<dbReference type="Pfam" id="PF03357">
    <property type="entry name" value="Snf7"/>
    <property type="match status" value="1"/>
</dbReference>
<dbReference type="PANTHER" id="PTHR22761">
    <property type="entry name" value="CHARGED MULTIVESICULAR BODY PROTEIN"/>
    <property type="match status" value="1"/>
</dbReference>
<dbReference type="OrthoDB" id="10250120at2759"/>
<dbReference type="PANTHER" id="PTHR22761:SF21">
    <property type="entry name" value="CHARGED MULTIVESICULAR BODY PROTEIN 7"/>
    <property type="match status" value="1"/>
</dbReference>
<dbReference type="PhylomeDB" id="A0A0D2UM66"/>
<sequence>MLDRYCIGAGVLISVIKIPQKQMDLFDKQHPATSASHWERADPRWLDHQFTSRMRAGFRPTREDDPGEWDARMAFWTALIEASADPAVAGSRQASLRVRERTLADQFTQQGSGSGSAPQCLGQVLEHMEKQGLIMTRKSFSESSSIFARVAQFAAARILTASPVLSPLRDRWLGPKTQEEYVLLNPLKSLAEKMLLRHQENALHAITDNVLLESEFLKECAQLSGLASPDDARLVLRQLERMGNASIRQLPGSNEKVIKISTQIGSFEDTDVKIGSIKYAQSLLVKHIQDLQSRIDEFKSKALALATTKRNEALRCVKLKRELEVKLEQQHSALHNIEKILLEIQNLEVQREIMRSYVASVDVIRDVRKAFGLDVDKIDATMMDLQDVLDEQAEIDSALQSGGNHDNIDMDELERELAALSVEPATTAAQDPPVPAASTALNSQASAANVASEVDAAAAKVTADAQPVKPAQPPRQAQLAS</sequence>
<dbReference type="OMA" id="SASHWER"/>
<dbReference type="EMBL" id="KE346370">
    <property type="protein sequence ID" value="KJE96161.1"/>
    <property type="molecule type" value="Genomic_DNA"/>
</dbReference>
<keyword evidence="3" id="KW-1185">Reference proteome</keyword>
<dbReference type="GO" id="GO:0006900">
    <property type="term" value="P:vesicle budding from membrane"/>
    <property type="evidence" value="ECO:0007669"/>
    <property type="project" value="TreeGrafter"/>
</dbReference>
<protein>
    <recommendedName>
        <fullName evidence="4">Charged multivesicular body protein 7</fullName>
    </recommendedName>
</protein>
<feature type="region of interest" description="Disordered" evidence="1">
    <location>
        <begin position="425"/>
        <end position="446"/>
    </location>
</feature>
<reference evidence="3" key="1">
    <citation type="submission" date="2011-02" db="EMBL/GenBank/DDBJ databases">
        <title>The Genome Sequence of Capsaspora owczarzaki ATCC 30864.</title>
        <authorList>
            <person name="Russ C."/>
            <person name="Cuomo C."/>
            <person name="Burger G."/>
            <person name="Gray M.W."/>
            <person name="Holland P.W.H."/>
            <person name="King N."/>
            <person name="Lang F.B.F."/>
            <person name="Roger A.J."/>
            <person name="Ruiz-Trillo I."/>
            <person name="Young S.K."/>
            <person name="Zeng Q."/>
            <person name="Gargeya S."/>
            <person name="Alvarado L."/>
            <person name="Berlin A."/>
            <person name="Chapman S.B."/>
            <person name="Chen Z."/>
            <person name="Freedman E."/>
            <person name="Gellesch M."/>
            <person name="Goldberg J."/>
            <person name="Griggs A."/>
            <person name="Gujja S."/>
            <person name="Heilman E."/>
            <person name="Heiman D."/>
            <person name="Howarth C."/>
            <person name="Mehta T."/>
            <person name="Neiman D."/>
            <person name="Pearson M."/>
            <person name="Roberts A."/>
            <person name="Saif S."/>
            <person name="Shea T."/>
            <person name="Shenoy N."/>
            <person name="Sisk P."/>
            <person name="Stolte C."/>
            <person name="Sykes S."/>
            <person name="White J."/>
            <person name="Yandava C."/>
            <person name="Haas B."/>
            <person name="Nusbaum C."/>
            <person name="Birren B."/>
        </authorList>
    </citation>
    <scope>NUCLEOTIDE SEQUENCE</scope>
    <source>
        <strain evidence="3">ATCC 30864</strain>
    </source>
</reference>
<dbReference type="eggNOG" id="KOG2911">
    <property type="taxonomic scope" value="Eukaryota"/>
</dbReference>
<dbReference type="InParanoid" id="A0A0D2UM66"/>
<accession>A0A0D2UM66</accession>
<name>A0A0D2UM66_CAPO3</name>
<dbReference type="STRING" id="595528.A0A0D2UM66"/>
<dbReference type="GO" id="GO:0005771">
    <property type="term" value="C:multivesicular body"/>
    <property type="evidence" value="ECO:0007669"/>
    <property type="project" value="TreeGrafter"/>
</dbReference>
<organism evidence="2 3">
    <name type="scientific">Capsaspora owczarzaki (strain ATCC 30864)</name>
    <dbReference type="NCBI Taxonomy" id="595528"/>
    <lineage>
        <taxon>Eukaryota</taxon>
        <taxon>Filasterea</taxon>
        <taxon>Capsaspora</taxon>
    </lineage>
</organism>
<evidence type="ECO:0000313" key="2">
    <source>
        <dbReference type="EMBL" id="KJE96161.1"/>
    </source>
</evidence>
<gene>
    <name evidence="2" type="ORF">CAOG_006524</name>
</gene>
<evidence type="ECO:0008006" key="4">
    <source>
        <dbReference type="Google" id="ProtNLM"/>
    </source>
</evidence>
<dbReference type="AlphaFoldDB" id="A0A0D2UM66"/>
<dbReference type="Proteomes" id="UP000008743">
    <property type="component" value="Unassembled WGS sequence"/>
</dbReference>
<dbReference type="GO" id="GO:0009898">
    <property type="term" value="C:cytoplasmic side of plasma membrane"/>
    <property type="evidence" value="ECO:0007669"/>
    <property type="project" value="TreeGrafter"/>
</dbReference>
<feature type="region of interest" description="Disordered" evidence="1">
    <location>
        <begin position="461"/>
        <end position="481"/>
    </location>
</feature>
<dbReference type="RefSeq" id="XP_004345273.1">
    <property type="nucleotide sequence ID" value="XM_004345223.2"/>
</dbReference>
<evidence type="ECO:0000256" key="1">
    <source>
        <dbReference type="SAM" id="MobiDB-lite"/>
    </source>
</evidence>
<proteinExistence type="predicted"/>
<dbReference type="GO" id="GO:0000815">
    <property type="term" value="C:ESCRT III complex"/>
    <property type="evidence" value="ECO:0007669"/>
    <property type="project" value="TreeGrafter"/>
</dbReference>
<evidence type="ECO:0000313" key="3">
    <source>
        <dbReference type="Proteomes" id="UP000008743"/>
    </source>
</evidence>